<dbReference type="GO" id="GO:0000428">
    <property type="term" value="C:DNA-directed RNA polymerase complex"/>
    <property type="evidence" value="ECO:0007669"/>
    <property type="project" value="UniProtKB-KW"/>
</dbReference>
<evidence type="ECO:0000259" key="6">
    <source>
        <dbReference type="Pfam" id="PF04542"/>
    </source>
</evidence>
<dbReference type="PANTHER" id="PTHR30173">
    <property type="entry name" value="SIGMA 19 FACTOR"/>
    <property type="match status" value="1"/>
</dbReference>
<accession>A0ABQ3KSL5</accession>
<gene>
    <name evidence="8" type="primary">rpoE</name>
    <name evidence="8" type="ORF">GCM10017567_87310</name>
</gene>
<reference evidence="9" key="1">
    <citation type="journal article" date="2019" name="Int. J. Syst. Evol. Microbiol.">
        <title>The Global Catalogue of Microorganisms (GCM) 10K type strain sequencing project: providing services to taxonomists for standard genome sequencing and annotation.</title>
        <authorList>
            <consortium name="The Broad Institute Genomics Platform"/>
            <consortium name="The Broad Institute Genome Sequencing Center for Infectious Disease"/>
            <person name="Wu L."/>
            <person name="Ma J."/>
        </authorList>
    </citation>
    <scope>NUCLEOTIDE SEQUENCE [LARGE SCALE GENOMIC DNA]</scope>
    <source>
        <strain evidence="9">CGMCC 4.7680</strain>
    </source>
</reference>
<sequence>MSMTNEERGVSSEERLRDEFGSLRPALVAHCYRMTGSYQDAEDVVQETYLKAARGVAAFEGRSSLKTWLYRIATNTCLTELNHRSRRVLPAGLGAPSDDPGTRVFADDSIAWLGPLPDAVLGDPEEVVVRRESVRLALVAALQHLPPRQRAAFLLREVLSWSAAEIAGVLGISVPAVKSLLQRARVRLDELDPDTRVPEPDERALLDRYIAAFEAEDTAALRAVIQDDFSLEAVPHPVWFRGVGVCLPFLERAFSAPGGAARLLPTRANGQPAAGSYRLDASGVRRADGLWVFTVTAGRFSRAVKFHDPALVTAAGLPALLP</sequence>
<dbReference type="InterPro" id="IPR052704">
    <property type="entry name" value="ECF_Sigma-70_Domain"/>
</dbReference>
<dbReference type="NCBIfam" id="TIGR02937">
    <property type="entry name" value="sigma70-ECF"/>
    <property type="match status" value="1"/>
</dbReference>
<dbReference type="InterPro" id="IPR014305">
    <property type="entry name" value="RNA_pol_sigma-G_actinobac"/>
</dbReference>
<dbReference type="NCBIfam" id="NF006089">
    <property type="entry name" value="PRK08241.1"/>
    <property type="match status" value="1"/>
</dbReference>
<comment type="similarity">
    <text evidence="1">Belongs to the sigma-70 factor family. ECF subfamily.</text>
</comment>
<evidence type="ECO:0000313" key="9">
    <source>
        <dbReference type="Proteomes" id="UP000649955"/>
    </source>
</evidence>
<dbReference type="InterPro" id="IPR032710">
    <property type="entry name" value="NTF2-like_dom_sf"/>
</dbReference>
<feature type="domain" description="RNA polymerase sigma-70 region 2" evidence="6">
    <location>
        <begin position="22"/>
        <end position="86"/>
    </location>
</feature>
<dbReference type="SUPFAM" id="SSF54427">
    <property type="entry name" value="NTF2-like"/>
    <property type="match status" value="1"/>
</dbReference>
<dbReference type="Gene3D" id="1.10.1740.10">
    <property type="match status" value="1"/>
</dbReference>
<proteinExistence type="inferred from homology"/>
<feature type="domain" description="RNA polymerase sigma factor 70 region 4 type 2" evidence="7">
    <location>
        <begin position="136"/>
        <end position="188"/>
    </location>
</feature>
<organism evidence="8 9">
    <name type="scientific">Amycolatopsis bullii</name>
    <dbReference type="NCBI Taxonomy" id="941987"/>
    <lineage>
        <taxon>Bacteria</taxon>
        <taxon>Bacillati</taxon>
        <taxon>Actinomycetota</taxon>
        <taxon>Actinomycetes</taxon>
        <taxon>Pseudonocardiales</taxon>
        <taxon>Pseudonocardiaceae</taxon>
        <taxon>Amycolatopsis</taxon>
    </lineage>
</organism>
<comment type="subunit">
    <text evidence="2">Interacts transiently with the RNA polymerase catalytic core formed by RpoA, RpoB, RpoC and RpoZ (2 alpha, 1 beta, 1 beta' and 1 omega subunit) to form the RNA polymerase holoenzyme that can initiate transcription.</text>
</comment>
<dbReference type="SUPFAM" id="SSF88659">
    <property type="entry name" value="Sigma3 and sigma4 domains of RNA polymerase sigma factors"/>
    <property type="match status" value="1"/>
</dbReference>
<dbReference type="NCBIfam" id="TIGR02960">
    <property type="entry name" value="SigX5"/>
    <property type="match status" value="1"/>
</dbReference>
<keyword evidence="3" id="KW-0805">Transcription regulation</keyword>
<dbReference type="InterPro" id="IPR007627">
    <property type="entry name" value="RNA_pol_sigma70_r2"/>
</dbReference>
<dbReference type="Proteomes" id="UP000649955">
    <property type="component" value="Unassembled WGS sequence"/>
</dbReference>
<evidence type="ECO:0000259" key="7">
    <source>
        <dbReference type="Pfam" id="PF08281"/>
    </source>
</evidence>
<evidence type="ECO:0000256" key="5">
    <source>
        <dbReference type="ARBA" id="ARBA00023163"/>
    </source>
</evidence>
<evidence type="ECO:0000256" key="4">
    <source>
        <dbReference type="ARBA" id="ARBA00023082"/>
    </source>
</evidence>
<dbReference type="SUPFAM" id="SSF88946">
    <property type="entry name" value="Sigma2 domain of RNA polymerase sigma factors"/>
    <property type="match status" value="1"/>
</dbReference>
<comment type="caution">
    <text evidence="8">The sequence shown here is derived from an EMBL/GenBank/DDBJ whole genome shotgun (WGS) entry which is preliminary data.</text>
</comment>
<keyword evidence="5" id="KW-0804">Transcription</keyword>
<dbReference type="CDD" id="cd06171">
    <property type="entry name" value="Sigma70_r4"/>
    <property type="match status" value="1"/>
</dbReference>
<protein>
    <submittedName>
        <fullName evidence="8">DNA-directed RNA polymerase sigma-70 factor</fullName>
    </submittedName>
</protein>
<dbReference type="InterPro" id="IPR013249">
    <property type="entry name" value="RNA_pol_sigma70_r4_t2"/>
</dbReference>
<dbReference type="EMBL" id="BNAW01000091">
    <property type="protein sequence ID" value="GHG51007.1"/>
    <property type="molecule type" value="Genomic_DNA"/>
</dbReference>
<dbReference type="Gene3D" id="3.10.450.50">
    <property type="match status" value="1"/>
</dbReference>
<keyword evidence="8" id="KW-0240">DNA-directed RNA polymerase</keyword>
<evidence type="ECO:0000256" key="2">
    <source>
        <dbReference type="ARBA" id="ARBA00011344"/>
    </source>
</evidence>
<evidence type="ECO:0000256" key="3">
    <source>
        <dbReference type="ARBA" id="ARBA00023015"/>
    </source>
</evidence>
<keyword evidence="9" id="KW-1185">Reference proteome</keyword>
<dbReference type="InterPro" id="IPR013325">
    <property type="entry name" value="RNA_pol_sigma_r2"/>
</dbReference>
<dbReference type="InterPro" id="IPR013324">
    <property type="entry name" value="RNA_pol_sigma_r3/r4-like"/>
</dbReference>
<name>A0ABQ3KSL5_9PSEU</name>
<dbReference type="InterPro" id="IPR014284">
    <property type="entry name" value="RNA_pol_sigma-70_dom"/>
</dbReference>
<evidence type="ECO:0000313" key="8">
    <source>
        <dbReference type="EMBL" id="GHG51007.1"/>
    </source>
</evidence>
<dbReference type="Pfam" id="PF04542">
    <property type="entry name" value="Sigma70_r2"/>
    <property type="match status" value="1"/>
</dbReference>
<dbReference type="PANTHER" id="PTHR30173:SF36">
    <property type="entry name" value="ECF RNA POLYMERASE SIGMA FACTOR SIGJ"/>
    <property type="match status" value="1"/>
</dbReference>
<dbReference type="Pfam" id="PF08281">
    <property type="entry name" value="Sigma70_r4_2"/>
    <property type="match status" value="1"/>
</dbReference>
<dbReference type="InterPro" id="IPR036388">
    <property type="entry name" value="WH-like_DNA-bd_sf"/>
</dbReference>
<dbReference type="Gene3D" id="1.10.10.10">
    <property type="entry name" value="Winged helix-like DNA-binding domain superfamily/Winged helix DNA-binding domain"/>
    <property type="match status" value="1"/>
</dbReference>
<evidence type="ECO:0000256" key="1">
    <source>
        <dbReference type="ARBA" id="ARBA00010641"/>
    </source>
</evidence>
<keyword evidence="4" id="KW-0731">Sigma factor</keyword>